<dbReference type="Gramene" id="OGLUM05G05450.1">
    <property type="protein sequence ID" value="OGLUM05G05450.1"/>
    <property type="gene ID" value="OGLUM05G05450"/>
</dbReference>
<name>A0A0D9ZV05_9ORYZ</name>
<reference evidence="1" key="2">
    <citation type="submission" date="2018-05" db="EMBL/GenBank/DDBJ databases">
        <title>OgluRS3 (Oryza glumaepatula Reference Sequence Version 3).</title>
        <authorList>
            <person name="Zhang J."/>
            <person name="Kudrna D."/>
            <person name="Lee S."/>
            <person name="Talag J."/>
            <person name="Welchert J."/>
            <person name="Wing R.A."/>
        </authorList>
    </citation>
    <scope>NUCLEOTIDE SEQUENCE [LARGE SCALE GENOMIC DNA]</scope>
</reference>
<protein>
    <submittedName>
        <fullName evidence="1">Uncharacterized protein</fullName>
    </submittedName>
</protein>
<sequence length="78" mass="8961">MAMTVEVSRCGYWAIRAPDSSPANSKVHKKKTLREQKESPCLCLIEEGFLGFGVFVAPMQIKATKIWLQIPLYDRLWF</sequence>
<evidence type="ECO:0000313" key="1">
    <source>
        <dbReference type="EnsemblPlants" id="OGLUM05G05450.1"/>
    </source>
</evidence>
<keyword evidence="2" id="KW-1185">Reference proteome</keyword>
<accession>A0A0D9ZV05</accession>
<dbReference type="EnsemblPlants" id="OGLUM05G05450.1">
    <property type="protein sequence ID" value="OGLUM05G05450.1"/>
    <property type="gene ID" value="OGLUM05G05450"/>
</dbReference>
<dbReference type="AlphaFoldDB" id="A0A0D9ZV05"/>
<organism evidence="1">
    <name type="scientific">Oryza glumipatula</name>
    <dbReference type="NCBI Taxonomy" id="40148"/>
    <lineage>
        <taxon>Eukaryota</taxon>
        <taxon>Viridiplantae</taxon>
        <taxon>Streptophyta</taxon>
        <taxon>Embryophyta</taxon>
        <taxon>Tracheophyta</taxon>
        <taxon>Spermatophyta</taxon>
        <taxon>Magnoliopsida</taxon>
        <taxon>Liliopsida</taxon>
        <taxon>Poales</taxon>
        <taxon>Poaceae</taxon>
        <taxon>BOP clade</taxon>
        <taxon>Oryzoideae</taxon>
        <taxon>Oryzeae</taxon>
        <taxon>Oryzinae</taxon>
        <taxon>Oryza</taxon>
    </lineage>
</organism>
<proteinExistence type="predicted"/>
<evidence type="ECO:0000313" key="2">
    <source>
        <dbReference type="Proteomes" id="UP000026961"/>
    </source>
</evidence>
<reference evidence="1" key="1">
    <citation type="submission" date="2015-04" db="UniProtKB">
        <authorList>
            <consortium name="EnsemblPlants"/>
        </authorList>
    </citation>
    <scope>IDENTIFICATION</scope>
</reference>
<dbReference type="Proteomes" id="UP000026961">
    <property type="component" value="Chromosome 5"/>
</dbReference>